<keyword evidence="6" id="KW-0012">Acyltransferase</keyword>
<keyword evidence="5" id="KW-0408">Iron</keyword>
<keyword evidence="3" id="KW-0819">tRNA processing</keyword>
<dbReference type="InterPro" id="IPR017861">
    <property type="entry name" value="KAE1/TsaD"/>
</dbReference>
<keyword evidence="4" id="KW-0479">Metal-binding</keyword>
<evidence type="ECO:0000313" key="9">
    <source>
        <dbReference type="EMBL" id="MCQ5343361.1"/>
    </source>
</evidence>
<evidence type="ECO:0000256" key="4">
    <source>
        <dbReference type="ARBA" id="ARBA00022723"/>
    </source>
</evidence>
<evidence type="ECO:0000256" key="5">
    <source>
        <dbReference type="ARBA" id="ARBA00023004"/>
    </source>
</evidence>
<evidence type="ECO:0000256" key="2">
    <source>
        <dbReference type="ARBA" id="ARBA00022679"/>
    </source>
</evidence>
<accession>A0ABT1STZ8</accession>
<dbReference type="RefSeq" id="WP_062412271.1">
    <property type="nucleotide sequence ID" value="NZ_JAJCIO010000024.1"/>
</dbReference>
<proteinExistence type="predicted"/>
<evidence type="ECO:0000256" key="1">
    <source>
        <dbReference type="ARBA" id="ARBA00012156"/>
    </source>
</evidence>
<evidence type="ECO:0000256" key="7">
    <source>
        <dbReference type="ARBA" id="ARBA00048117"/>
    </source>
</evidence>
<dbReference type="PANTHER" id="PTHR11735:SF6">
    <property type="entry name" value="TRNA N6-ADENOSINE THREONYLCARBAMOYLTRANSFERASE, MITOCHONDRIAL"/>
    <property type="match status" value="1"/>
</dbReference>
<dbReference type="PRINTS" id="PR00789">
    <property type="entry name" value="OSIALOPTASE"/>
</dbReference>
<dbReference type="Proteomes" id="UP001206692">
    <property type="component" value="Unassembled WGS sequence"/>
</dbReference>
<dbReference type="EC" id="2.3.1.234" evidence="1"/>
<evidence type="ECO:0000256" key="3">
    <source>
        <dbReference type="ARBA" id="ARBA00022694"/>
    </source>
</evidence>
<dbReference type="SUPFAM" id="SSF53067">
    <property type="entry name" value="Actin-like ATPase domain"/>
    <property type="match status" value="1"/>
</dbReference>
<organism evidence="9 10">
    <name type="scientific">Megasphaera massiliensis</name>
    <dbReference type="NCBI Taxonomy" id="1232428"/>
    <lineage>
        <taxon>Bacteria</taxon>
        <taxon>Bacillati</taxon>
        <taxon>Bacillota</taxon>
        <taxon>Negativicutes</taxon>
        <taxon>Veillonellales</taxon>
        <taxon>Veillonellaceae</taxon>
        <taxon>Megasphaera</taxon>
    </lineage>
</organism>
<comment type="catalytic activity">
    <reaction evidence="7">
        <text>L-threonylcarbamoyladenylate + adenosine(37) in tRNA = N(6)-L-threonylcarbamoyladenosine(37) in tRNA + AMP + H(+)</text>
        <dbReference type="Rhea" id="RHEA:37059"/>
        <dbReference type="Rhea" id="RHEA-COMP:10162"/>
        <dbReference type="Rhea" id="RHEA-COMP:10163"/>
        <dbReference type="ChEBI" id="CHEBI:15378"/>
        <dbReference type="ChEBI" id="CHEBI:73682"/>
        <dbReference type="ChEBI" id="CHEBI:74411"/>
        <dbReference type="ChEBI" id="CHEBI:74418"/>
        <dbReference type="ChEBI" id="CHEBI:456215"/>
        <dbReference type="EC" id="2.3.1.234"/>
    </reaction>
</comment>
<reference evidence="9 10" key="1">
    <citation type="submission" date="2022-06" db="EMBL/GenBank/DDBJ databases">
        <title>Isolation of gut microbiota from human fecal samples.</title>
        <authorList>
            <person name="Pamer E.G."/>
            <person name="Barat B."/>
            <person name="Waligurski E."/>
            <person name="Medina S."/>
            <person name="Paddock L."/>
            <person name="Mostad J."/>
        </authorList>
    </citation>
    <scope>NUCLEOTIDE SEQUENCE [LARGE SCALE GENOMIC DNA]</scope>
    <source>
        <strain evidence="9 10">DFI.1.1</strain>
    </source>
</reference>
<dbReference type="EMBL" id="JANGEW010000021">
    <property type="protein sequence ID" value="MCQ5343361.1"/>
    <property type="molecule type" value="Genomic_DNA"/>
</dbReference>
<comment type="caution">
    <text evidence="9">The sequence shown here is derived from an EMBL/GenBank/DDBJ whole genome shotgun (WGS) entry which is preliminary data.</text>
</comment>
<feature type="domain" description="Gcp-like" evidence="8">
    <location>
        <begin position="50"/>
        <end position="302"/>
    </location>
</feature>
<dbReference type="PANTHER" id="PTHR11735">
    <property type="entry name" value="TRNA N6-ADENOSINE THREONYLCARBAMOYLTRANSFERASE"/>
    <property type="match status" value="1"/>
</dbReference>
<gene>
    <name evidence="9" type="ORF">NE675_10060</name>
</gene>
<protein>
    <recommendedName>
        <fullName evidence="1">N(6)-L-threonylcarbamoyladenine synthase</fullName>
        <ecNumber evidence="1">2.3.1.234</ecNumber>
    </recommendedName>
</protein>
<evidence type="ECO:0000313" key="10">
    <source>
        <dbReference type="Proteomes" id="UP001206692"/>
    </source>
</evidence>
<keyword evidence="2" id="KW-0808">Transferase</keyword>
<keyword evidence="10" id="KW-1185">Reference proteome</keyword>
<dbReference type="Gene3D" id="3.30.420.40">
    <property type="match status" value="2"/>
</dbReference>
<name>A0ABT1STZ8_9FIRM</name>
<evidence type="ECO:0000256" key="6">
    <source>
        <dbReference type="ARBA" id="ARBA00023315"/>
    </source>
</evidence>
<dbReference type="InterPro" id="IPR043129">
    <property type="entry name" value="ATPase_NBD"/>
</dbReference>
<dbReference type="Pfam" id="PF00814">
    <property type="entry name" value="TsaD"/>
    <property type="match status" value="1"/>
</dbReference>
<sequence>MDTYLGIDTSCYTTSLCLVDETYDIAADERIILTVPKGGRGLSQSNMVYQHTRNLPVLFERAAAVLKDRKIRAVAVTDQPRRRDDSYMPAFLAGLGYARALSAVLQVPLYRLSHQENHLLAVLRSLGKVEQEPFYGIHLSGGTTELVRAVPDDKGLDITRIGGTSDISAGQFIDRMGVAMNLPFPAGVHVDKLSQEFSGTLKGAHVFFKDGEVSFSGPESQGQRLLRDGEADIPRICRWTLATVWRGLSRLLDYAVADGMTHLVAAGGVMSNSYLRQELGTYCQQKHIRLDLAADGFSADNASGAAFWAAVQEGKA</sequence>
<evidence type="ECO:0000259" key="8">
    <source>
        <dbReference type="Pfam" id="PF00814"/>
    </source>
</evidence>
<dbReference type="InterPro" id="IPR000905">
    <property type="entry name" value="Gcp-like_dom"/>
</dbReference>